<accession>A0A2K2F1B8</accession>
<gene>
    <name evidence="1" type="ORF">CDQ84_05765</name>
</gene>
<dbReference type="KEGG" id="cthd:CDO33_10160"/>
<dbReference type="EMBL" id="NIOJ01000009">
    <property type="protein sequence ID" value="PNU00589.1"/>
    <property type="molecule type" value="Genomic_DNA"/>
</dbReference>
<dbReference type="AlphaFoldDB" id="A0A2K2F1B8"/>
<keyword evidence="2" id="KW-1185">Reference proteome</keyword>
<organism evidence="1 2">
    <name type="scientific">Clostridium thermosuccinogenes</name>
    <dbReference type="NCBI Taxonomy" id="84032"/>
    <lineage>
        <taxon>Bacteria</taxon>
        <taxon>Bacillati</taxon>
        <taxon>Bacillota</taxon>
        <taxon>Clostridia</taxon>
        <taxon>Eubacteriales</taxon>
        <taxon>Clostridiaceae</taxon>
        <taxon>Clostridium</taxon>
    </lineage>
</organism>
<comment type="caution">
    <text evidence="1">The sequence shown here is derived from an EMBL/GenBank/DDBJ whole genome shotgun (WGS) entry which is preliminary data.</text>
</comment>
<proteinExistence type="predicted"/>
<dbReference type="Pfam" id="PF12294">
    <property type="entry name" value="DUF3626"/>
    <property type="match status" value="1"/>
</dbReference>
<evidence type="ECO:0000313" key="1">
    <source>
        <dbReference type="EMBL" id="PNU00589.1"/>
    </source>
</evidence>
<protein>
    <submittedName>
        <fullName evidence="1">Uncharacterized protein</fullName>
    </submittedName>
</protein>
<dbReference type="InterPro" id="IPR022074">
    <property type="entry name" value="DUF3626"/>
</dbReference>
<reference evidence="1 2" key="1">
    <citation type="submission" date="2017-06" db="EMBL/GenBank/DDBJ databases">
        <title>Investigating the central metabolism of Clostridium thermosuccinogenes.</title>
        <authorList>
            <person name="Koendjbiharie J.G."/>
            <person name="van Kranenburg R."/>
        </authorList>
    </citation>
    <scope>NUCLEOTIDE SEQUENCE [LARGE SCALE GENOMIC DNA]</scope>
    <source>
        <strain evidence="1 2">DSM 5806</strain>
    </source>
</reference>
<dbReference type="Proteomes" id="UP000236151">
    <property type="component" value="Unassembled WGS sequence"/>
</dbReference>
<sequence length="129" mass="15229">MLENNWDISSLAWQSREMRCIMLHYQKDAIEKVRKSEIMRQKYEIELNWIPERQLDIHCIGELFRGPKIPLLVQRIDSIFGNGQGVVNAFIGQASRDIGLYPEKWADLGSKEQLFQYIKQLWHTVAYFG</sequence>
<evidence type="ECO:0000313" key="2">
    <source>
        <dbReference type="Proteomes" id="UP000236151"/>
    </source>
</evidence>
<name>A0A2K2F1B8_9CLOT</name>